<feature type="transmembrane region" description="Helical" evidence="1">
    <location>
        <begin position="87"/>
        <end position="105"/>
    </location>
</feature>
<organism evidence="3 5">
    <name type="scientific">Kribbella speibonae</name>
    <dbReference type="NCBI Taxonomy" id="1572660"/>
    <lineage>
        <taxon>Bacteria</taxon>
        <taxon>Bacillati</taxon>
        <taxon>Actinomycetota</taxon>
        <taxon>Actinomycetes</taxon>
        <taxon>Propionibacteriales</taxon>
        <taxon>Kribbellaceae</taxon>
        <taxon>Kribbella</taxon>
    </lineage>
</organism>
<dbReference type="Proteomes" id="UP000292385">
    <property type="component" value="Unassembled WGS sequence"/>
</dbReference>
<keyword evidence="4" id="KW-1185">Reference proteome</keyword>
<dbReference type="AlphaFoldDB" id="A0A4R0IPX9"/>
<reference evidence="4 5" key="1">
    <citation type="submission" date="2019-02" db="EMBL/GenBank/DDBJ databases">
        <title>Kribbella capetownensis sp. nov. and Kribbella speibonae sp. nov., isolated from soil.</title>
        <authorList>
            <person name="Curtis S.M."/>
            <person name="Norton I."/>
            <person name="Everest G.J."/>
            <person name="Meyers P.R."/>
        </authorList>
    </citation>
    <scope>NUCLEOTIDE SEQUENCE [LARGE SCALE GENOMIC DNA]</scope>
    <source>
        <strain evidence="2 4">SK5</strain>
        <strain evidence="3 5">YM55</strain>
    </source>
</reference>
<evidence type="ECO:0000313" key="2">
    <source>
        <dbReference type="EMBL" id="TCC24827.1"/>
    </source>
</evidence>
<keyword evidence="1" id="KW-0812">Transmembrane</keyword>
<gene>
    <name evidence="2" type="ORF">E0H58_11510</name>
    <name evidence="3" type="ORF">E0H92_36950</name>
</gene>
<keyword evidence="1" id="KW-1133">Transmembrane helix</keyword>
<dbReference type="RefSeq" id="WP_131461316.1">
    <property type="nucleotide sequence ID" value="NZ_SJJY01000002.1"/>
</dbReference>
<sequence length="170" mass="18279">MNIGWVLPVVWVGLGVVIVACSLRAAQSRRAYLIGVTAVSVLWVAAGAAVNAYLLARGADYSGFADGASTSFVRDTWESVVVPHHTLFIGLLIAFETAAGALVLIEGRLRQTALVLLIGFNVALLSFGWVYLAWSTPMAAALILLWRADGVWRRTEHYGDKPTTRAAARP</sequence>
<feature type="transmembrane region" description="Helical" evidence="1">
    <location>
        <begin position="6"/>
        <end position="25"/>
    </location>
</feature>
<comment type="caution">
    <text evidence="3">The sequence shown here is derived from an EMBL/GenBank/DDBJ whole genome shotgun (WGS) entry which is preliminary data.</text>
</comment>
<evidence type="ECO:0000313" key="4">
    <source>
        <dbReference type="Proteomes" id="UP000292385"/>
    </source>
</evidence>
<evidence type="ECO:0000313" key="3">
    <source>
        <dbReference type="EMBL" id="TCC30715.1"/>
    </source>
</evidence>
<feature type="transmembrane region" description="Helical" evidence="1">
    <location>
        <begin position="32"/>
        <end position="56"/>
    </location>
</feature>
<protein>
    <recommendedName>
        <fullName evidence="6">DoxX family protein</fullName>
    </recommendedName>
</protein>
<dbReference type="EMBL" id="SJJY01000002">
    <property type="protein sequence ID" value="TCC24827.1"/>
    <property type="molecule type" value="Genomic_DNA"/>
</dbReference>
<keyword evidence="1" id="KW-0472">Membrane</keyword>
<dbReference type="EMBL" id="SJKC01000007">
    <property type="protein sequence ID" value="TCC30715.1"/>
    <property type="molecule type" value="Genomic_DNA"/>
</dbReference>
<dbReference type="Proteomes" id="UP000294225">
    <property type="component" value="Unassembled WGS sequence"/>
</dbReference>
<proteinExistence type="predicted"/>
<accession>A0A4R0IPX9</accession>
<evidence type="ECO:0000256" key="1">
    <source>
        <dbReference type="SAM" id="Phobius"/>
    </source>
</evidence>
<feature type="transmembrane region" description="Helical" evidence="1">
    <location>
        <begin position="112"/>
        <end position="134"/>
    </location>
</feature>
<evidence type="ECO:0000313" key="5">
    <source>
        <dbReference type="Proteomes" id="UP000294225"/>
    </source>
</evidence>
<evidence type="ECO:0008006" key="6">
    <source>
        <dbReference type="Google" id="ProtNLM"/>
    </source>
</evidence>
<name>A0A4R0IPX9_9ACTN</name>